<organism evidence="2 3">
    <name type="scientific">Vibrio splendidus</name>
    <dbReference type="NCBI Taxonomy" id="29497"/>
    <lineage>
        <taxon>Bacteria</taxon>
        <taxon>Pseudomonadati</taxon>
        <taxon>Pseudomonadota</taxon>
        <taxon>Gammaproteobacteria</taxon>
        <taxon>Vibrionales</taxon>
        <taxon>Vibrionaceae</taxon>
        <taxon>Vibrio</taxon>
    </lineage>
</organism>
<protein>
    <submittedName>
        <fullName evidence="2">Uncharacterized protein</fullName>
    </submittedName>
</protein>
<comment type="caution">
    <text evidence="2">The sequence shown here is derived from an EMBL/GenBank/DDBJ whole genome shotgun (WGS) entry which is preliminary data.</text>
</comment>
<reference evidence="2 3" key="1">
    <citation type="submission" date="2017-11" db="EMBL/GenBank/DDBJ databases">
        <title>Population delineation of vibrios coincides with oyster pathogenicity.</title>
        <authorList>
            <person name="Bruto M."/>
            <person name="Labreuche Y."/>
            <person name="James A."/>
            <person name="Piel D."/>
            <person name="Chenivesse S."/>
            <person name="Petton B."/>
            <person name="Polz M.F."/>
            <person name="Le Roux F."/>
        </authorList>
    </citation>
    <scope>NUCLEOTIDE SEQUENCE [LARGE SCALE GENOMIC DNA]</scope>
    <source>
        <strain evidence="2 3">1F_55</strain>
    </source>
</reference>
<dbReference type="Proteomes" id="UP000244080">
    <property type="component" value="Unassembled WGS sequence"/>
</dbReference>
<feature type="compositionally biased region" description="Basic residues" evidence="1">
    <location>
        <begin position="305"/>
        <end position="316"/>
    </location>
</feature>
<feature type="region of interest" description="Disordered" evidence="1">
    <location>
        <begin position="289"/>
        <end position="358"/>
    </location>
</feature>
<dbReference type="RefSeq" id="WP_017087570.1">
    <property type="nucleotide sequence ID" value="NZ_CAWNZY010000057.1"/>
</dbReference>
<evidence type="ECO:0000256" key="1">
    <source>
        <dbReference type="SAM" id="MobiDB-lite"/>
    </source>
</evidence>
<evidence type="ECO:0000313" key="2">
    <source>
        <dbReference type="EMBL" id="PTP14452.1"/>
    </source>
</evidence>
<feature type="compositionally biased region" description="Low complexity" evidence="1">
    <location>
        <begin position="317"/>
        <end position="331"/>
    </location>
</feature>
<sequence>MKVEQQSQNITPAHAGVVFANKQDADKRDMSKAIGRFDAPRRSIVFVKDNGLGTKYKALADNGFQIHLAKDDRKNYFITDLLDNIAKTGMHESVSGEYSDIENKDNFKDDEGNSSGRPDIVFKEESDFMEHDIDSAMDLDFTTENLNYEHRVGLYNEDASSYTLREDVKDLLDEFEFNIDENEDGVIARVAPESLNGRKLLKLVNLLKKQEQDDDNELQEALDSNKVQFDSLEGVKHLLRRMALARKHGDIEESDEAEVELNELINQYNNSNPPAVGIEKVEAQRDGILSPQVDESQKPNDRSQKRSKSSKPKASKPSKQSSSPKKSTASRVGRAADAGLSSVSSDYRKAKSTINKVSKAFKKESLDDKLKADAEKARLAESILAESGVQIRGQQYVV</sequence>
<name>A0A2T5E548_VIBSP</name>
<feature type="compositionally biased region" description="Basic and acidic residues" evidence="1">
    <location>
        <begin position="101"/>
        <end position="111"/>
    </location>
</feature>
<accession>A0A2T5E548</accession>
<dbReference type="EMBL" id="PIGA01000045">
    <property type="protein sequence ID" value="PTP14452.1"/>
    <property type="molecule type" value="Genomic_DNA"/>
</dbReference>
<gene>
    <name evidence="2" type="ORF">CWO36_21205</name>
</gene>
<feature type="region of interest" description="Disordered" evidence="1">
    <location>
        <begin position="95"/>
        <end position="119"/>
    </location>
</feature>
<proteinExistence type="predicted"/>
<feature type="compositionally biased region" description="Basic and acidic residues" evidence="1">
    <location>
        <begin position="295"/>
        <end position="304"/>
    </location>
</feature>
<evidence type="ECO:0000313" key="3">
    <source>
        <dbReference type="Proteomes" id="UP000244080"/>
    </source>
</evidence>
<dbReference type="AlphaFoldDB" id="A0A2T5E548"/>